<name>A0A4V1LAL7_9BACT</name>
<reference evidence="1" key="1">
    <citation type="journal article" date="2021" name="PeerJ">
        <title>Extensive microbial diversity within the chicken gut microbiome revealed by metagenomics and culture.</title>
        <authorList>
            <person name="Gilroy R."/>
            <person name="Ravi A."/>
            <person name="Getino M."/>
            <person name="Pursley I."/>
            <person name="Horton D.L."/>
            <person name="Alikhan N.F."/>
            <person name="Baker D."/>
            <person name="Gharbi K."/>
            <person name="Hall N."/>
            <person name="Watson M."/>
            <person name="Adriaenssens E.M."/>
            <person name="Foster-Nyarko E."/>
            <person name="Jarju S."/>
            <person name="Secka A."/>
            <person name="Antonio M."/>
            <person name="Oren A."/>
            <person name="Chaudhuri R.R."/>
            <person name="La Ragione R."/>
            <person name="Hildebrand F."/>
            <person name="Pallen M.J."/>
        </authorList>
    </citation>
    <scope>NUCLEOTIDE SEQUENCE</scope>
    <source>
        <strain evidence="1">4100</strain>
    </source>
</reference>
<sequence length="160" mass="18140">MMTVRRLRRYLKPAAILTLMMAFMAGCTHNNGDIGPLFGSWTLQEIIIDGTPDEDYGHNMTWNFQNHNLSIMTVLPHHDRAENMGTWDWVETDRVMSIDFTYKNSDGVVGGSPFCPPDGLHLPTGQVLIMDVEQLTSSDMTLLYESHDGSLIKYVFTKLK</sequence>
<comment type="caution">
    <text evidence="1">The sequence shown here is derived from an EMBL/GenBank/DDBJ whole genome shotgun (WGS) entry which is preliminary data.</text>
</comment>
<gene>
    <name evidence="1" type="ORF">K8V47_04850</name>
</gene>
<proteinExistence type="predicted"/>
<evidence type="ECO:0000313" key="1">
    <source>
        <dbReference type="EMBL" id="HJE39068.1"/>
    </source>
</evidence>
<dbReference type="PROSITE" id="PS51257">
    <property type="entry name" value="PROKAR_LIPOPROTEIN"/>
    <property type="match status" value="1"/>
</dbReference>
<evidence type="ECO:0000313" key="2">
    <source>
        <dbReference type="Proteomes" id="UP000711407"/>
    </source>
</evidence>
<dbReference type="Proteomes" id="UP000711407">
    <property type="component" value="Unassembled WGS sequence"/>
</dbReference>
<reference evidence="1" key="2">
    <citation type="submission" date="2021-09" db="EMBL/GenBank/DDBJ databases">
        <authorList>
            <person name="Gilroy R."/>
        </authorList>
    </citation>
    <scope>NUCLEOTIDE SEQUENCE</scope>
    <source>
        <strain evidence="1">4100</strain>
    </source>
</reference>
<dbReference type="AlphaFoldDB" id="A0A4V1LAL7"/>
<protein>
    <submittedName>
        <fullName evidence="1">Lipocalin-like domain-containing protein</fullName>
    </submittedName>
</protein>
<dbReference type="EMBL" id="DYXT01000027">
    <property type="protein sequence ID" value="HJE39068.1"/>
    <property type="molecule type" value="Genomic_DNA"/>
</dbReference>
<dbReference type="Gene3D" id="2.40.128.280">
    <property type="match status" value="1"/>
</dbReference>
<organism evidence="1 2">
    <name type="scientific">Candidatus Amulumruptor caecigallinarius</name>
    <dbReference type="NCBI Taxonomy" id="2109911"/>
    <lineage>
        <taxon>Bacteria</taxon>
        <taxon>Pseudomonadati</taxon>
        <taxon>Bacteroidota</taxon>
        <taxon>Bacteroidia</taxon>
        <taxon>Bacteroidales</taxon>
        <taxon>Muribaculaceae</taxon>
        <taxon>Candidatus Amulumruptor</taxon>
    </lineage>
</organism>
<accession>A0A4V1LAL7</accession>